<gene>
    <name evidence="1" type="ORF">Scep_015486</name>
</gene>
<keyword evidence="2" id="KW-1185">Reference proteome</keyword>
<dbReference type="Proteomes" id="UP001419268">
    <property type="component" value="Unassembled WGS sequence"/>
</dbReference>
<name>A0AAP0P2V2_9MAGN</name>
<proteinExistence type="predicted"/>
<evidence type="ECO:0000313" key="1">
    <source>
        <dbReference type="EMBL" id="KAK9126640.1"/>
    </source>
</evidence>
<comment type="caution">
    <text evidence="1">The sequence shown here is derived from an EMBL/GenBank/DDBJ whole genome shotgun (WGS) entry which is preliminary data.</text>
</comment>
<reference evidence="1 2" key="1">
    <citation type="submission" date="2024-01" db="EMBL/GenBank/DDBJ databases">
        <title>Genome assemblies of Stephania.</title>
        <authorList>
            <person name="Yang L."/>
        </authorList>
    </citation>
    <scope>NUCLEOTIDE SEQUENCE [LARGE SCALE GENOMIC DNA]</scope>
    <source>
        <strain evidence="1">JXDWG</strain>
        <tissue evidence="1">Leaf</tissue>
    </source>
</reference>
<sequence>MNLLPKPCHVSAFDWVSLLERVTWRVVIGGEPAVMQMVRSRLTRVAARLVDMMQLLQGMRQLLTRQEGLANGRLPRGVEWSGSNLLEYADQLLRDTWTSNKKPMNDGVTRGLQQCKIAQNAHISSRIFRLSDHRV</sequence>
<dbReference type="EMBL" id="JBBNAG010000006">
    <property type="protein sequence ID" value="KAK9126640.1"/>
    <property type="molecule type" value="Genomic_DNA"/>
</dbReference>
<evidence type="ECO:0000313" key="2">
    <source>
        <dbReference type="Proteomes" id="UP001419268"/>
    </source>
</evidence>
<protein>
    <submittedName>
        <fullName evidence="1">Uncharacterized protein</fullName>
    </submittedName>
</protein>
<accession>A0AAP0P2V2</accession>
<dbReference type="AlphaFoldDB" id="A0AAP0P2V2"/>
<organism evidence="1 2">
    <name type="scientific">Stephania cephalantha</name>
    <dbReference type="NCBI Taxonomy" id="152367"/>
    <lineage>
        <taxon>Eukaryota</taxon>
        <taxon>Viridiplantae</taxon>
        <taxon>Streptophyta</taxon>
        <taxon>Embryophyta</taxon>
        <taxon>Tracheophyta</taxon>
        <taxon>Spermatophyta</taxon>
        <taxon>Magnoliopsida</taxon>
        <taxon>Ranunculales</taxon>
        <taxon>Menispermaceae</taxon>
        <taxon>Menispermoideae</taxon>
        <taxon>Cissampelideae</taxon>
        <taxon>Stephania</taxon>
    </lineage>
</organism>